<evidence type="ECO:0000313" key="1">
    <source>
        <dbReference type="EMBL" id="PNS01457.1"/>
    </source>
</evidence>
<organism evidence="1 2">
    <name type="scientific">Petrotoga miotherma DSM 10691</name>
    <dbReference type="NCBI Taxonomy" id="1434326"/>
    <lineage>
        <taxon>Bacteria</taxon>
        <taxon>Thermotogati</taxon>
        <taxon>Thermotogota</taxon>
        <taxon>Thermotogae</taxon>
        <taxon>Petrotogales</taxon>
        <taxon>Petrotogaceae</taxon>
        <taxon>Petrotoga</taxon>
    </lineage>
</organism>
<dbReference type="EMBL" id="AZRM01000012">
    <property type="protein sequence ID" value="PNS01457.1"/>
    <property type="molecule type" value="Genomic_DNA"/>
</dbReference>
<evidence type="ECO:0000313" key="2">
    <source>
        <dbReference type="Proteomes" id="UP000236199"/>
    </source>
</evidence>
<keyword evidence="2" id="KW-1185">Reference proteome</keyword>
<accession>A0A2K1PFK4</accession>
<name>A0A2K1PFK4_9BACT</name>
<dbReference type="Proteomes" id="UP000236199">
    <property type="component" value="Unassembled WGS sequence"/>
</dbReference>
<dbReference type="AlphaFoldDB" id="A0A2K1PFK4"/>
<protein>
    <submittedName>
        <fullName evidence="1">Uncharacterized protein</fullName>
    </submittedName>
</protein>
<gene>
    <name evidence="1" type="ORF">X928_02765</name>
</gene>
<reference evidence="1 2" key="1">
    <citation type="submission" date="2013-12" db="EMBL/GenBank/DDBJ databases">
        <title>Comparative genomics of Petrotoga isolates.</title>
        <authorList>
            <person name="Nesbo C.L."/>
            <person name="Charchuk R."/>
            <person name="Chow K."/>
        </authorList>
    </citation>
    <scope>NUCLEOTIDE SEQUENCE [LARGE SCALE GENOMIC DNA]</scope>
    <source>
        <strain evidence="1 2">DSM 10691</strain>
    </source>
</reference>
<proteinExistence type="predicted"/>
<sequence>MDIKTSFKLSKGSILKKFWEATKMKKVLLFLHE</sequence>
<comment type="caution">
    <text evidence="1">The sequence shown here is derived from an EMBL/GenBank/DDBJ whole genome shotgun (WGS) entry which is preliminary data.</text>
</comment>